<dbReference type="EMBL" id="JBIRYI010000010">
    <property type="protein sequence ID" value="MFI2488589.1"/>
    <property type="molecule type" value="Genomic_DNA"/>
</dbReference>
<dbReference type="Proteomes" id="UP001611580">
    <property type="component" value="Unassembled WGS sequence"/>
</dbReference>
<proteinExistence type="predicted"/>
<evidence type="ECO:0000259" key="2">
    <source>
        <dbReference type="Pfam" id="PF18029"/>
    </source>
</evidence>
<dbReference type="Gene3D" id="3.10.180.10">
    <property type="entry name" value="2,3-Dihydroxybiphenyl 1,2-Dioxygenase, domain 1"/>
    <property type="match status" value="1"/>
</dbReference>
<dbReference type="Pfam" id="PF18029">
    <property type="entry name" value="Glyoxalase_6"/>
    <property type="match status" value="1"/>
</dbReference>
<protein>
    <submittedName>
        <fullName evidence="3">VOC family protein</fullName>
    </submittedName>
</protein>
<evidence type="ECO:0000313" key="3">
    <source>
        <dbReference type="EMBL" id="MFI2488589.1"/>
    </source>
</evidence>
<sequence length="122" mass="12966">MSINLGAVSFDAPDLDLESAFWQQLLGGSVTRTPTHHFVRADGFPVFVVQLVPGLVPPGWPDGNPQQMHVDLTTDDLATADREALAAGARRLRPTSDIDPGAPPSGRVYASPAGHPFCLRPA</sequence>
<accession>A0ABW7XM33</accession>
<comment type="caution">
    <text evidence="3">The sequence shown here is derived from an EMBL/GenBank/DDBJ whole genome shotgun (WGS) entry which is preliminary data.</text>
</comment>
<dbReference type="InterPro" id="IPR029068">
    <property type="entry name" value="Glyas_Bleomycin-R_OHBP_Dase"/>
</dbReference>
<name>A0ABW7XM33_9MICO</name>
<gene>
    <name evidence="3" type="ORF">ACH47X_16900</name>
</gene>
<dbReference type="SUPFAM" id="SSF54593">
    <property type="entry name" value="Glyoxalase/Bleomycin resistance protein/Dihydroxybiphenyl dioxygenase"/>
    <property type="match status" value="1"/>
</dbReference>
<evidence type="ECO:0000256" key="1">
    <source>
        <dbReference type="SAM" id="MobiDB-lite"/>
    </source>
</evidence>
<evidence type="ECO:0000313" key="4">
    <source>
        <dbReference type="Proteomes" id="UP001611580"/>
    </source>
</evidence>
<organism evidence="3 4">
    <name type="scientific">Promicromonospora kroppenstedtii</name>
    <dbReference type="NCBI Taxonomy" id="440482"/>
    <lineage>
        <taxon>Bacteria</taxon>
        <taxon>Bacillati</taxon>
        <taxon>Actinomycetota</taxon>
        <taxon>Actinomycetes</taxon>
        <taxon>Micrococcales</taxon>
        <taxon>Promicromonosporaceae</taxon>
        <taxon>Promicromonospora</taxon>
    </lineage>
</organism>
<feature type="region of interest" description="Disordered" evidence="1">
    <location>
        <begin position="93"/>
        <end position="113"/>
    </location>
</feature>
<dbReference type="CDD" id="cd06587">
    <property type="entry name" value="VOC"/>
    <property type="match status" value="1"/>
</dbReference>
<reference evidence="3 4" key="1">
    <citation type="submission" date="2024-10" db="EMBL/GenBank/DDBJ databases">
        <title>The Natural Products Discovery Center: Release of the First 8490 Sequenced Strains for Exploring Actinobacteria Biosynthetic Diversity.</title>
        <authorList>
            <person name="Kalkreuter E."/>
            <person name="Kautsar S.A."/>
            <person name="Yang D."/>
            <person name="Bader C.D."/>
            <person name="Teijaro C.N."/>
            <person name="Fluegel L."/>
            <person name="Davis C.M."/>
            <person name="Simpson J.R."/>
            <person name="Lauterbach L."/>
            <person name="Steele A.D."/>
            <person name="Gui C."/>
            <person name="Meng S."/>
            <person name="Li G."/>
            <person name="Viehrig K."/>
            <person name="Ye F."/>
            <person name="Su P."/>
            <person name="Kiefer A.F."/>
            <person name="Nichols A."/>
            <person name="Cepeda A.J."/>
            <person name="Yan W."/>
            <person name="Fan B."/>
            <person name="Jiang Y."/>
            <person name="Adhikari A."/>
            <person name="Zheng C.-J."/>
            <person name="Schuster L."/>
            <person name="Cowan T.M."/>
            <person name="Smanski M.J."/>
            <person name="Chevrette M.G."/>
            <person name="De Carvalho L.P.S."/>
            <person name="Shen B."/>
        </authorList>
    </citation>
    <scope>NUCLEOTIDE SEQUENCE [LARGE SCALE GENOMIC DNA]</scope>
    <source>
        <strain evidence="3 4">NPDC019481</strain>
    </source>
</reference>
<keyword evidence="4" id="KW-1185">Reference proteome</keyword>
<dbReference type="RefSeq" id="WP_397405724.1">
    <property type="nucleotide sequence ID" value="NZ_JBIRYI010000010.1"/>
</dbReference>
<dbReference type="InterPro" id="IPR041581">
    <property type="entry name" value="Glyoxalase_6"/>
</dbReference>
<feature type="domain" description="Glyoxalase-like" evidence="2">
    <location>
        <begin position="8"/>
        <end position="119"/>
    </location>
</feature>